<feature type="compositionally biased region" description="Low complexity" evidence="7">
    <location>
        <begin position="627"/>
        <end position="638"/>
    </location>
</feature>
<dbReference type="Gene3D" id="1.25.40.1030">
    <property type="match status" value="1"/>
</dbReference>
<feature type="region of interest" description="Disordered" evidence="7">
    <location>
        <begin position="98"/>
        <end position="143"/>
    </location>
</feature>
<dbReference type="InterPro" id="IPR024340">
    <property type="entry name" value="Sec16_CCD"/>
</dbReference>
<feature type="region of interest" description="Disordered" evidence="7">
    <location>
        <begin position="1876"/>
        <end position="1939"/>
    </location>
</feature>
<feature type="compositionally biased region" description="Low complexity" evidence="7">
    <location>
        <begin position="1608"/>
        <end position="1619"/>
    </location>
</feature>
<feature type="region of interest" description="Disordered" evidence="7">
    <location>
        <begin position="1"/>
        <end position="75"/>
    </location>
</feature>
<feature type="region of interest" description="Disordered" evidence="7">
    <location>
        <begin position="1604"/>
        <end position="1629"/>
    </location>
</feature>
<dbReference type="Pfam" id="PF12932">
    <property type="entry name" value="Sec16"/>
    <property type="match status" value="1"/>
</dbReference>
<feature type="region of interest" description="Disordered" evidence="7">
    <location>
        <begin position="1440"/>
        <end position="1461"/>
    </location>
</feature>
<evidence type="ECO:0000259" key="9">
    <source>
        <dbReference type="Pfam" id="PF12932"/>
    </source>
</evidence>
<dbReference type="EMBL" id="CAXAMM010004441">
    <property type="protein sequence ID" value="CAK9003524.1"/>
    <property type="molecule type" value="Genomic_DNA"/>
</dbReference>
<dbReference type="CDD" id="cd09233">
    <property type="entry name" value="ACE1-Sec16-like"/>
    <property type="match status" value="1"/>
</dbReference>
<feature type="compositionally biased region" description="Polar residues" evidence="7">
    <location>
        <begin position="610"/>
        <end position="619"/>
    </location>
</feature>
<feature type="compositionally biased region" description="Low complexity" evidence="7">
    <location>
        <begin position="1197"/>
        <end position="1208"/>
    </location>
</feature>
<feature type="region of interest" description="Disordered" evidence="7">
    <location>
        <begin position="160"/>
        <end position="723"/>
    </location>
</feature>
<evidence type="ECO:0000256" key="3">
    <source>
        <dbReference type="ARBA" id="ARBA00022448"/>
    </source>
</evidence>
<keyword evidence="3 6" id="KW-0813">Transport</keyword>
<evidence type="ECO:0000256" key="4">
    <source>
        <dbReference type="ARBA" id="ARBA00022824"/>
    </source>
</evidence>
<feature type="compositionally biased region" description="Polar residues" evidence="7">
    <location>
        <begin position="98"/>
        <end position="113"/>
    </location>
</feature>
<comment type="subcellular location">
    <subcellularLocation>
        <location evidence="1">Endoplasmic reticulum</location>
    </subcellularLocation>
</comment>
<evidence type="ECO:0000256" key="7">
    <source>
        <dbReference type="SAM" id="MobiDB-lite"/>
    </source>
</evidence>
<feature type="compositionally biased region" description="Polar residues" evidence="7">
    <location>
        <begin position="2022"/>
        <end position="2045"/>
    </location>
</feature>
<dbReference type="Pfam" id="PF12931">
    <property type="entry name" value="TPR_Sec16"/>
    <property type="match status" value="1"/>
</dbReference>
<feature type="compositionally biased region" description="Low complexity" evidence="7">
    <location>
        <begin position="1041"/>
        <end position="1066"/>
    </location>
</feature>
<evidence type="ECO:0000313" key="11">
    <source>
        <dbReference type="Proteomes" id="UP001642464"/>
    </source>
</evidence>
<feature type="compositionally biased region" description="Polar residues" evidence="7">
    <location>
        <begin position="862"/>
        <end position="872"/>
    </location>
</feature>
<keyword evidence="6" id="KW-0653">Protein transport</keyword>
<feature type="compositionally biased region" description="Low complexity" evidence="7">
    <location>
        <begin position="956"/>
        <end position="968"/>
    </location>
</feature>
<feature type="domain" description="Sec16 central conserved" evidence="9">
    <location>
        <begin position="1168"/>
        <end position="1281"/>
    </location>
</feature>
<evidence type="ECO:0000256" key="2">
    <source>
        <dbReference type="ARBA" id="ARBA00005927"/>
    </source>
</evidence>
<feature type="compositionally biased region" description="Basic and acidic residues" evidence="7">
    <location>
        <begin position="370"/>
        <end position="379"/>
    </location>
</feature>
<sequence>MDGQQQGIAGDGLAAQFQPAQGEASGASPFDVEDEAVGNDSGWPDESLDLQSEPGAPGDGKGPVESGAQVDDAAMSNLLDGLQGADGAGVAVFGAQSNASNIATEGSASQGSVPSEEYEMVSSDLKEEEIHHQLQQQQQQPLVVQEDGAAATFDVPEVGKATAQNDPEFISDADPFSAAQDDNEQWQHQQFVAPVSPLPLQQEHLQGQVDMQQAGPQPVTDVVDEGAIPEVTSPRGLEQAESASAYSAPQDPAQQGTRELSPPGTQAQDASQVGGEQDPMQAQAVHILDGGNPSAAPSSASSPIAVSSGTSASAGPLSSQETAELEGESSPTLQVFNDPSSPPQQQDHLAFVDHFSQSSAGSQPPQAGMEHVEESHDSEALEQPGTSPVGLVSDADQVQQASSSLTEQFPNSPDAMSGSAPVVNSAGQQPNELRGWQEGATEEQATSSNTVESHAESTGWAMQQEEMGGASGSASQGTSFERVSQDGTDAPSSQVLSADALFGGPSPGDSFPPPPAEIGAVESAGAVFDGTSAPLQEKLSPPPEQQRLQQDASPTQAVFYSGQSQAGFDGMGAQSPDATPDGMNDAVEQGDEALFGEQQAQPHVAATDDGSGTQASSAVVESMSPLQQQQPQQQQFGQSPHGTYSPAMQSADALFGEQAQSSPAAFDADTGARASDTFQESFTPVDQQDQQLPHSPSYSEQPPAANDDVGAPSPDASSNGTLSAVVQSADALFGEKAESPAVAFGEADASTASQQMQEQHDTSVPPHDNAGPVSHATQEQASSPSPPSPPSEPEVDRDTNAAMHSPPPSNEVDALFTSGSPSKVSGEGVSAFEADLKVDSRGSPVPSSDALFASPPRPDGANASNLEGSRSPSTPPPSDALFGSPTKDDAHGMDSSEASAAALEFPSPTDGAADFTKEAFPTQGAEPSAADLFAQSPSRTESDRAEDLFAQSPTKAAAARAQAEAESWSARRDSVANSFDSSSHSQFSAAPSMDGFSQHSQQQLQQQREHQQGPHVGYQDYTAPVPEQQQQQYLGNNFPPQQQQQQQQQQHHVGQDQGYYNGQQQQPEQRPAFGETSPTSPAAELALGFAEPAYVHDSGSVASSQTFTSQHQQHQAFAAANEQQNELMTGVLPRRSSAGSYDLQQVAMPGNTVIGLGDIKRGDGRPPHAFLTWGFGGRVMTMKPQRRKRFSSIGTEGSDAASSGAISGPFARRDSTEGSGIEKLRQGNVRIYNVRDILKDEASAKRMREFPGPLVCLAPGNKAADMDAVMEFLREEVAQSADASVGFAGRILWEVILVLLNGSGDLQNPVALQELLESLRRKHPGEPEAPIGTAAKLQERFHVGNSMSDESLRSAMSDIEALLVAGDREGAVVRAVESELWAQALVISNFVSVAAYRRVVERFVNSTMSSDTNSHALFMLFAGLGEKALAGRPSNEDVLQVELSSGTQPGSSAGEGQEDSTGINHELCASWKQTLAAILANRTPGDSEVLTSLGDRLWAETGSVEAAHVCYLVAGVAPTSTSGSRIVLVGGDHKSGVSHENFVTSRTIQRTEAYYFAQTLRNPTFRLDAFHPYRLVYAMWLADLGAVEKAYDWVRSIQDTVKLRSPSKRSSSGSSVGGSPRKGGGPFPTAFQRQLKIFADRLMNCESAKLGIGQQQQQQQQQQQGGGWIPLRLTSIFKSKNSSFGSATSSPASAAPAGGGNNDGPGALQPPTQFRAQQQQGAPQIQQRQDGAGPGNFGSPFGMPPGGPPQQQPERVEQVKQPVDDALTAKPPGPPLTNGASIGGPTTTTTTTNNNNNSDSPGGTTNETAGSKDKDASDKSEGSSKRGSGKGWGFSTSLSSFKEKVLHKMIPTKNIAKGTGTELNAYFDEAAGRWVFDGADEQGEPEKPKAPPKMSEMARPASAPGGGPGGPAPGGPNGGAPGPPMQFTAGSGLRKGASRSRYVDPFAVAGKAAAAPMQRPDTAPGPPPPMPSGPNPFMAMPGGGGGPPGGPAAFNVFTPPPVPAQHPQQDSTASETSEESGRQQQQEIPTDTSASTPMAQPTEAT</sequence>
<feature type="compositionally biased region" description="Basic and acidic residues" evidence="7">
    <location>
        <begin position="1810"/>
        <end position="1824"/>
    </location>
</feature>
<feature type="compositionally biased region" description="Low complexity" evidence="7">
    <location>
        <begin position="1681"/>
        <end position="1696"/>
    </location>
</feature>
<proteinExistence type="inferred from homology"/>
<feature type="compositionally biased region" description="Polar residues" evidence="7">
    <location>
        <begin position="481"/>
        <end position="496"/>
    </location>
</feature>
<reference evidence="10 11" key="1">
    <citation type="submission" date="2024-02" db="EMBL/GenBank/DDBJ databases">
        <authorList>
            <person name="Chen Y."/>
            <person name="Shah S."/>
            <person name="Dougan E. K."/>
            <person name="Thang M."/>
            <person name="Chan C."/>
        </authorList>
    </citation>
    <scope>NUCLEOTIDE SEQUENCE [LARGE SCALE GENOMIC DNA]</scope>
</reference>
<feature type="compositionally biased region" description="Polar residues" evidence="7">
    <location>
        <begin position="1442"/>
        <end position="1451"/>
    </location>
</feature>
<evidence type="ECO:0000259" key="8">
    <source>
        <dbReference type="Pfam" id="PF12931"/>
    </source>
</evidence>
<accession>A0ABP0IQB8</accession>
<dbReference type="Proteomes" id="UP001642464">
    <property type="component" value="Unassembled WGS sequence"/>
</dbReference>
<feature type="compositionally biased region" description="Low complexity" evidence="7">
    <location>
        <begin position="978"/>
        <end position="1006"/>
    </location>
</feature>
<feature type="compositionally biased region" description="Polar residues" evidence="7">
    <location>
        <begin position="546"/>
        <end position="566"/>
    </location>
</feature>
<feature type="compositionally biased region" description="Low complexity" evidence="7">
    <location>
        <begin position="1783"/>
        <end position="1806"/>
    </location>
</feature>
<feature type="compositionally biased region" description="Pro residues" evidence="7">
    <location>
        <begin position="1742"/>
        <end position="1751"/>
    </location>
</feature>
<feature type="domain" description="Sec16 Sec23-binding" evidence="8">
    <location>
        <begin position="1359"/>
        <end position="1604"/>
    </location>
</feature>
<feature type="compositionally biased region" description="Pro residues" evidence="7">
    <location>
        <begin position="1963"/>
        <end position="1974"/>
    </location>
</feature>
<evidence type="ECO:0000256" key="1">
    <source>
        <dbReference type="ARBA" id="ARBA00004240"/>
    </source>
</evidence>
<feature type="region of interest" description="Disordered" evidence="7">
    <location>
        <begin position="1952"/>
        <end position="2045"/>
    </location>
</feature>
<name>A0ABP0IQB8_9DINO</name>
<feature type="compositionally biased region" description="Low complexity" evidence="7">
    <location>
        <begin position="392"/>
        <end position="404"/>
    </location>
</feature>
<evidence type="ECO:0000313" key="10">
    <source>
        <dbReference type="EMBL" id="CAK9003524.1"/>
    </source>
</evidence>
<dbReference type="InterPro" id="IPR024298">
    <property type="entry name" value="Sec16_Sec23-bd"/>
</dbReference>
<protein>
    <recommendedName>
        <fullName evidence="6">Protein transport protein sec16</fullName>
    </recommendedName>
</protein>
<feature type="compositionally biased region" description="Low complexity" evidence="7">
    <location>
        <begin position="293"/>
        <end position="313"/>
    </location>
</feature>
<feature type="compositionally biased region" description="Polar residues" evidence="7">
    <location>
        <begin position="329"/>
        <end position="347"/>
    </location>
</feature>
<feature type="compositionally biased region" description="Low complexity" evidence="7">
    <location>
        <begin position="356"/>
        <end position="368"/>
    </location>
</feature>
<keyword evidence="6" id="KW-0472">Membrane</keyword>
<feature type="compositionally biased region" description="Low complexity" evidence="7">
    <location>
        <begin position="133"/>
        <end position="143"/>
    </location>
</feature>
<feature type="region of interest" description="Disordered" evidence="7">
    <location>
        <begin position="1035"/>
        <end position="1080"/>
    </location>
</feature>
<gene>
    <name evidence="10" type="ORF">SCF082_LOCUS7773</name>
</gene>
<dbReference type="PANTHER" id="PTHR13402:SF6">
    <property type="entry name" value="SECRETORY 16, ISOFORM I"/>
    <property type="match status" value="1"/>
</dbReference>
<evidence type="ECO:0000256" key="6">
    <source>
        <dbReference type="RuleBase" id="RU364101"/>
    </source>
</evidence>
<feature type="compositionally biased region" description="Low complexity" evidence="7">
    <location>
        <begin position="1704"/>
        <end position="1729"/>
    </location>
</feature>
<dbReference type="PANTHER" id="PTHR13402">
    <property type="entry name" value="RGPR-RELATED"/>
    <property type="match status" value="1"/>
</dbReference>
<feature type="compositionally biased region" description="Polar residues" evidence="7">
    <location>
        <begin position="203"/>
        <end position="215"/>
    </location>
</feature>
<comment type="similarity">
    <text evidence="2 6">Belongs to the SEC16 family.</text>
</comment>
<keyword evidence="5 6" id="KW-0931">ER-Golgi transport</keyword>
<feature type="region of interest" description="Disordered" evidence="7">
    <location>
        <begin position="1191"/>
        <end position="1219"/>
    </location>
</feature>
<feature type="compositionally biased region" description="Polar residues" evidence="7">
    <location>
        <begin position="676"/>
        <end position="700"/>
    </location>
</feature>
<feature type="region of interest" description="Disordered" evidence="7">
    <location>
        <begin position="740"/>
        <end position="1021"/>
    </location>
</feature>
<feature type="compositionally biased region" description="Polar residues" evidence="7">
    <location>
        <begin position="241"/>
        <end position="271"/>
    </location>
</feature>
<comment type="caution">
    <text evidence="10">The sequence shown here is derived from an EMBL/GenBank/DDBJ whole genome shotgun (WGS) entry which is preliminary data.</text>
</comment>
<feature type="compositionally biased region" description="Polar residues" evidence="7">
    <location>
        <begin position="443"/>
        <end position="452"/>
    </location>
</feature>
<keyword evidence="4 6" id="KW-0256">Endoplasmic reticulum</keyword>
<feature type="region of interest" description="Disordered" evidence="7">
    <location>
        <begin position="1681"/>
        <end position="1836"/>
    </location>
</feature>
<keyword evidence="11" id="KW-1185">Reference proteome</keyword>
<organism evidence="10 11">
    <name type="scientific">Durusdinium trenchii</name>
    <dbReference type="NCBI Taxonomy" id="1381693"/>
    <lineage>
        <taxon>Eukaryota</taxon>
        <taxon>Sar</taxon>
        <taxon>Alveolata</taxon>
        <taxon>Dinophyceae</taxon>
        <taxon>Suessiales</taxon>
        <taxon>Symbiodiniaceae</taxon>
        <taxon>Durusdinium</taxon>
    </lineage>
</organism>
<evidence type="ECO:0000256" key="5">
    <source>
        <dbReference type="ARBA" id="ARBA00022892"/>
    </source>
</evidence>
<feature type="compositionally biased region" description="Polar residues" evidence="7">
    <location>
        <begin position="2006"/>
        <end position="2015"/>
    </location>
</feature>